<evidence type="ECO:0000313" key="15">
    <source>
        <dbReference type="Proteomes" id="UP000266743"/>
    </source>
</evidence>
<dbReference type="GO" id="GO:0006747">
    <property type="term" value="P:FAD biosynthetic process"/>
    <property type="evidence" value="ECO:0007669"/>
    <property type="project" value="TreeGrafter"/>
</dbReference>
<dbReference type="Pfam" id="PF01507">
    <property type="entry name" value="PAPS_reduct"/>
    <property type="match status" value="1"/>
</dbReference>
<comment type="caution">
    <text evidence="14">The sequence shown here is derived from an EMBL/GenBank/DDBJ whole genome shotgun (WGS) entry which is preliminary data.</text>
</comment>
<dbReference type="Gene3D" id="3.80.10.10">
    <property type="entry name" value="Ribonuclease Inhibitor"/>
    <property type="match status" value="1"/>
</dbReference>
<keyword evidence="8" id="KW-0274">FAD</keyword>
<dbReference type="FunFam" id="3.40.50.620:FF:000348">
    <property type="entry name" value="Phosphoadenosine phosphosulfate reductase-like protein"/>
    <property type="match status" value="1"/>
</dbReference>
<evidence type="ECO:0000256" key="6">
    <source>
        <dbReference type="ARBA" id="ARBA00022695"/>
    </source>
</evidence>
<gene>
    <name evidence="14" type="ORF">DPX39_000029200</name>
</gene>
<keyword evidence="7" id="KW-0547">Nucleotide-binding</keyword>
<dbReference type="Proteomes" id="UP000266743">
    <property type="component" value="Unassembled WGS sequence"/>
</dbReference>
<feature type="domain" description="Phosphoadenosine phosphosulphate reductase" evidence="13">
    <location>
        <begin position="139"/>
        <end position="291"/>
    </location>
</feature>
<evidence type="ECO:0000313" key="14">
    <source>
        <dbReference type="EMBL" id="RHW67240.1"/>
    </source>
</evidence>
<name>A0A3L6KY95_9TRYP</name>
<evidence type="ECO:0000256" key="11">
    <source>
        <dbReference type="ARBA" id="ARBA00031871"/>
    </source>
</evidence>
<evidence type="ECO:0000256" key="3">
    <source>
        <dbReference type="ARBA" id="ARBA00022630"/>
    </source>
</evidence>
<dbReference type="EMBL" id="QSBY01000015">
    <property type="protein sequence ID" value="RHW67240.1"/>
    <property type="molecule type" value="Genomic_DNA"/>
</dbReference>
<dbReference type="GO" id="GO:0005524">
    <property type="term" value="F:ATP binding"/>
    <property type="evidence" value="ECO:0007669"/>
    <property type="project" value="UniProtKB-KW"/>
</dbReference>
<evidence type="ECO:0000256" key="8">
    <source>
        <dbReference type="ARBA" id="ARBA00022827"/>
    </source>
</evidence>
<dbReference type="InterPro" id="IPR002500">
    <property type="entry name" value="PAPS_reduct_dom"/>
</dbReference>
<keyword evidence="5" id="KW-0808">Transferase</keyword>
<sequence length="322" mass="36041">MGEEVVRLDGHGVTDGMVAGLCDHRNIRRVELTNCTRITDISPLANIFTLEEVVIRNCQSVRYVGTLGQSQPSLRRIEFTGTPLTGEQLQLLRSAQAQLILRDGDFPVQLKQPGQLLVKESIDVVKGIVSQFKPEEIGIAFNGGKDSVVMMDILYCVMGAEFISQCCVFHLNTINDKEFHEVVEFRKAFAAARKLSIVQSDQMLSMKDGLEQVKKTMGIRVAFMGTRKADGCHQMTGVERTTAGWPDLLRACPLFCWEYEDVWGYIRTYDLPFCELYEKGYTSLGGANSTIPNSHLSREDGTFRPAWELANGRSERCGRLST</sequence>
<dbReference type="CDD" id="cd23948">
    <property type="entry name" value="FAD_synthase"/>
    <property type="match status" value="1"/>
</dbReference>
<keyword evidence="3" id="KW-0285">Flavoprotein</keyword>
<evidence type="ECO:0000259" key="13">
    <source>
        <dbReference type="Pfam" id="PF01507"/>
    </source>
</evidence>
<dbReference type="AlphaFoldDB" id="A0A3L6KY95"/>
<evidence type="ECO:0000256" key="12">
    <source>
        <dbReference type="ARBA" id="ARBA00049494"/>
    </source>
</evidence>
<dbReference type="PANTHER" id="PTHR23293">
    <property type="entry name" value="FAD SYNTHETASE-RELATED FMN ADENYLYLTRANSFERASE"/>
    <property type="match status" value="1"/>
</dbReference>
<evidence type="ECO:0000256" key="1">
    <source>
        <dbReference type="ARBA" id="ARBA00004726"/>
    </source>
</evidence>
<comment type="catalytic activity">
    <reaction evidence="12">
        <text>FMN + ATP + H(+) = FAD + diphosphate</text>
        <dbReference type="Rhea" id="RHEA:17237"/>
        <dbReference type="ChEBI" id="CHEBI:15378"/>
        <dbReference type="ChEBI" id="CHEBI:30616"/>
        <dbReference type="ChEBI" id="CHEBI:33019"/>
        <dbReference type="ChEBI" id="CHEBI:57692"/>
        <dbReference type="ChEBI" id="CHEBI:58210"/>
        <dbReference type="EC" id="2.7.7.2"/>
    </reaction>
</comment>
<reference evidence="14 15" key="1">
    <citation type="submission" date="2018-09" db="EMBL/GenBank/DDBJ databases">
        <title>whole genome sequence of T. equiperdum IVM-t1 strain.</title>
        <authorList>
            <person name="Suganuma K."/>
        </authorList>
    </citation>
    <scope>NUCLEOTIDE SEQUENCE [LARGE SCALE GENOMIC DNA]</scope>
    <source>
        <strain evidence="14 15">IVM-t1</strain>
    </source>
</reference>
<evidence type="ECO:0000256" key="7">
    <source>
        <dbReference type="ARBA" id="ARBA00022741"/>
    </source>
</evidence>
<dbReference type="EC" id="2.7.7.2" evidence="2"/>
<dbReference type="GO" id="GO:0003919">
    <property type="term" value="F:FMN adenylyltransferase activity"/>
    <property type="evidence" value="ECO:0007669"/>
    <property type="project" value="UniProtKB-EC"/>
</dbReference>
<dbReference type="SUPFAM" id="SSF52402">
    <property type="entry name" value="Adenine nucleotide alpha hydrolases-like"/>
    <property type="match status" value="1"/>
</dbReference>
<evidence type="ECO:0000256" key="10">
    <source>
        <dbReference type="ARBA" id="ARBA00031145"/>
    </source>
</evidence>
<evidence type="ECO:0000256" key="4">
    <source>
        <dbReference type="ARBA" id="ARBA00022643"/>
    </source>
</evidence>
<dbReference type="InterPro" id="IPR014729">
    <property type="entry name" value="Rossmann-like_a/b/a_fold"/>
</dbReference>
<evidence type="ECO:0000256" key="9">
    <source>
        <dbReference type="ARBA" id="ARBA00022840"/>
    </source>
</evidence>
<proteinExistence type="predicted"/>
<dbReference type="Gene3D" id="3.40.50.620">
    <property type="entry name" value="HUPs"/>
    <property type="match status" value="1"/>
</dbReference>
<protein>
    <recommendedName>
        <fullName evidence="2">FAD synthase</fullName>
        <ecNumber evidence="2">2.7.7.2</ecNumber>
    </recommendedName>
    <alternativeName>
        <fullName evidence="10">FAD pyrophosphorylase</fullName>
    </alternativeName>
    <alternativeName>
        <fullName evidence="11">FMN adenylyltransferase</fullName>
    </alternativeName>
</protein>
<keyword evidence="6" id="KW-0548">Nucleotidyltransferase</keyword>
<comment type="pathway">
    <text evidence="1">Cofactor biosynthesis; FAD biosynthesis; FAD from FMN: step 1/1.</text>
</comment>
<organism evidence="14 15">
    <name type="scientific">Trypanosoma brucei equiperdum</name>
    <dbReference type="NCBI Taxonomy" id="630700"/>
    <lineage>
        <taxon>Eukaryota</taxon>
        <taxon>Discoba</taxon>
        <taxon>Euglenozoa</taxon>
        <taxon>Kinetoplastea</taxon>
        <taxon>Metakinetoplastina</taxon>
        <taxon>Trypanosomatida</taxon>
        <taxon>Trypanosomatidae</taxon>
        <taxon>Trypanosoma</taxon>
    </lineage>
</organism>
<evidence type="ECO:0000256" key="5">
    <source>
        <dbReference type="ARBA" id="ARBA00022679"/>
    </source>
</evidence>
<keyword evidence="9" id="KW-0067">ATP-binding</keyword>
<dbReference type="PANTHER" id="PTHR23293:SF9">
    <property type="entry name" value="FAD SYNTHASE"/>
    <property type="match status" value="1"/>
</dbReference>
<accession>A0A3L6KY95</accession>
<dbReference type="InterPro" id="IPR032675">
    <property type="entry name" value="LRR_dom_sf"/>
</dbReference>
<keyword evidence="4" id="KW-0288">FMN</keyword>
<dbReference type="SUPFAM" id="SSF52047">
    <property type="entry name" value="RNI-like"/>
    <property type="match status" value="1"/>
</dbReference>
<evidence type="ECO:0000256" key="2">
    <source>
        <dbReference type="ARBA" id="ARBA00012393"/>
    </source>
</evidence>